<dbReference type="RefSeq" id="WP_115835462.1">
    <property type="nucleotide sequence ID" value="NZ_CP025086.1"/>
</dbReference>
<organism evidence="6 7">
    <name type="scientific">Methylovirgula ligni</name>
    <dbReference type="NCBI Taxonomy" id="569860"/>
    <lineage>
        <taxon>Bacteria</taxon>
        <taxon>Pseudomonadati</taxon>
        <taxon>Pseudomonadota</taxon>
        <taxon>Alphaproteobacteria</taxon>
        <taxon>Hyphomicrobiales</taxon>
        <taxon>Beijerinckiaceae</taxon>
        <taxon>Methylovirgula</taxon>
    </lineage>
</organism>
<dbReference type="InterPro" id="IPR029154">
    <property type="entry name" value="HIBADH-like_NADP-bd"/>
</dbReference>
<protein>
    <submittedName>
        <fullName evidence="6">3-hydroxyisobutyrate dehydrogenase-like beta-hydroxyacid dehydrogenase</fullName>
    </submittedName>
</protein>
<gene>
    <name evidence="6" type="ORF">DES32_0249</name>
</gene>
<dbReference type="AlphaFoldDB" id="A0A3D9Z2J6"/>
<evidence type="ECO:0000256" key="1">
    <source>
        <dbReference type="ARBA" id="ARBA00023002"/>
    </source>
</evidence>
<keyword evidence="1" id="KW-0560">Oxidoreductase</keyword>
<evidence type="ECO:0000259" key="4">
    <source>
        <dbReference type="Pfam" id="PF03446"/>
    </source>
</evidence>
<reference evidence="6 7" key="1">
    <citation type="submission" date="2018-08" db="EMBL/GenBank/DDBJ databases">
        <title>Genomic Encyclopedia of Type Strains, Phase IV (KMG-IV): sequencing the most valuable type-strain genomes for metagenomic binning, comparative biology and taxonomic classification.</title>
        <authorList>
            <person name="Goeker M."/>
        </authorList>
    </citation>
    <scope>NUCLEOTIDE SEQUENCE [LARGE SCALE GENOMIC DNA]</scope>
    <source>
        <strain evidence="6 7">BW863</strain>
    </source>
</reference>
<dbReference type="InterPro" id="IPR015815">
    <property type="entry name" value="HIBADH-related"/>
</dbReference>
<evidence type="ECO:0000313" key="6">
    <source>
        <dbReference type="EMBL" id="REF89035.1"/>
    </source>
</evidence>
<evidence type="ECO:0000313" key="7">
    <source>
        <dbReference type="Proteomes" id="UP000256900"/>
    </source>
</evidence>
<dbReference type="Proteomes" id="UP000256900">
    <property type="component" value="Unassembled WGS sequence"/>
</dbReference>
<dbReference type="Pfam" id="PF14833">
    <property type="entry name" value="NAD_binding_11"/>
    <property type="match status" value="1"/>
</dbReference>
<dbReference type="GO" id="GO:0016054">
    <property type="term" value="P:organic acid catabolic process"/>
    <property type="evidence" value="ECO:0007669"/>
    <property type="project" value="UniProtKB-ARBA"/>
</dbReference>
<comment type="caution">
    <text evidence="6">The sequence shown here is derived from an EMBL/GenBank/DDBJ whole genome shotgun (WGS) entry which is preliminary data.</text>
</comment>
<dbReference type="InterPro" id="IPR036291">
    <property type="entry name" value="NAD(P)-bd_dom_sf"/>
</dbReference>
<dbReference type="PROSITE" id="PS00895">
    <property type="entry name" value="3_HYDROXYISOBUT_DH"/>
    <property type="match status" value="1"/>
</dbReference>
<evidence type="ECO:0000256" key="3">
    <source>
        <dbReference type="PIRSR" id="PIRSR000103-1"/>
    </source>
</evidence>
<evidence type="ECO:0000259" key="5">
    <source>
        <dbReference type="Pfam" id="PF14833"/>
    </source>
</evidence>
<name>A0A3D9Z2J6_9HYPH</name>
<dbReference type="InterPro" id="IPR008927">
    <property type="entry name" value="6-PGluconate_DH-like_C_sf"/>
</dbReference>
<feature type="domain" description="6-phosphogluconate dehydrogenase NADP-binding" evidence="4">
    <location>
        <begin position="2"/>
        <end position="159"/>
    </location>
</feature>
<dbReference type="GO" id="GO:0016491">
    <property type="term" value="F:oxidoreductase activity"/>
    <property type="evidence" value="ECO:0007669"/>
    <property type="project" value="UniProtKB-KW"/>
</dbReference>
<feature type="active site" evidence="3">
    <location>
        <position position="169"/>
    </location>
</feature>
<dbReference type="InterPro" id="IPR006115">
    <property type="entry name" value="6PGDH_NADP-bd"/>
</dbReference>
<dbReference type="InterPro" id="IPR051265">
    <property type="entry name" value="HIBADH-related_NP60_sf"/>
</dbReference>
<proteinExistence type="predicted"/>
<feature type="domain" description="3-hydroxyisobutyrate dehydrogenase-like NAD-binding" evidence="5">
    <location>
        <begin position="165"/>
        <end position="282"/>
    </location>
</feature>
<accession>A0A3D9Z2J6</accession>
<dbReference type="Gene3D" id="1.10.1040.10">
    <property type="entry name" value="N-(1-d-carboxylethyl)-l-norvaline Dehydrogenase, domain 2"/>
    <property type="match status" value="1"/>
</dbReference>
<dbReference type="InterPro" id="IPR013328">
    <property type="entry name" value="6PGD_dom2"/>
</dbReference>
<dbReference type="OrthoDB" id="9812907at2"/>
<dbReference type="Pfam" id="PF03446">
    <property type="entry name" value="NAD_binding_2"/>
    <property type="match status" value="1"/>
</dbReference>
<keyword evidence="2" id="KW-0520">NAD</keyword>
<dbReference type="GO" id="GO:0050661">
    <property type="term" value="F:NADP binding"/>
    <property type="evidence" value="ECO:0007669"/>
    <property type="project" value="InterPro"/>
</dbReference>
<dbReference type="PANTHER" id="PTHR43580:SF2">
    <property type="entry name" value="CYTOKINE-LIKE NUCLEAR FACTOR N-PAC"/>
    <property type="match status" value="1"/>
</dbReference>
<dbReference type="PANTHER" id="PTHR43580">
    <property type="entry name" value="OXIDOREDUCTASE GLYR1-RELATED"/>
    <property type="match status" value="1"/>
</dbReference>
<keyword evidence="7" id="KW-1185">Reference proteome</keyword>
<dbReference type="EMBL" id="QUMO01000001">
    <property type="protein sequence ID" value="REF89035.1"/>
    <property type="molecule type" value="Genomic_DNA"/>
</dbReference>
<sequence length="292" mass="30473">MDIGFIGLGGMGSAMASRLIAAGHRVLVWNRSQAAVERLRGEGAQPVATPAEAFQADAVLTMLASDEVIEDVIIAPGLLEIARPGLIHLVTATISVDFAKKLEKLHAEAGVAYIGAPVLGRPDVAAKGELNILAAGAADDIARVKPVLDAIGKATWVVGSEPHLGNVAKLAANFVLISAIEAMSEAFAFAECQNVPQEKIAEILTGTLFAAPAYKTYSAAIVERKFEAGFKLALGLKDVRLMLAASEKAGAPLPFAGVVRDNFVDAIAHGDGDKDWAAVSRVAFRRAALTDD</sequence>
<dbReference type="SUPFAM" id="SSF48179">
    <property type="entry name" value="6-phosphogluconate dehydrogenase C-terminal domain-like"/>
    <property type="match status" value="1"/>
</dbReference>
<dbReference type="SUPFAM" id="SSF51735">
    <property type="entry name" value="NAD(P)-binding Rossmann-fold domains"/>
    <property type="match status" value="1"/>
</dbReference>
<dbReference type="PIRSF" id="PIRSF000103">
    <property type="entry name" value="HIBADH"/>
    <property type="match status" value="1"/>
</dbReference>
<dbReference type="InterPro" id="IPR002204">
    <property type="entry name" value="3-OH-isobutyrate_DH-rel_CS"/>
</dbReference>
<evidence type="ECO:0000256" key="2">
    <source>
        <dbReference type="ARBA" id="ARBA00023027"/>
    </source>
</evidence>
<dbReference type="Gene3D" id="3.40.50.720">
    <property type="entry name" value="NAD(P)-binding Rossmann-like Domain"/>
    <property type="match status" value="1"/>
</dbReference>
<dbReference type="GO" id="GO:0051287">
    <property type="term" value="F:NAD binding"/>
    <property type="evidence" value="ECO:0007669"/>
    <property type="project" value="InterPro"/>
</dbReference>